<reference evidence="1 2" key="1">
    <citation type="submission" date="2018-08" db="EMBL/GenBank/DDBJ databases">
        <title>Neisseria zalophi ATCC BAA-2455 complete genome.</title>
        <authorList>
            <person name="Veseli I.A."/>
            <person name="Buttler R."/>
            <person name="Mascarenhas dos Santos A.C."/>
            <person name="Pombert J.-F."/>
        </authorList>
    </citation>
    <scope>NUCLEOTIDE SEQUENCE [LARGE SCALE GENOMIC DNA]</scope>
    <source>
        <strain evidence="1 2">ATCC BAA-2455</strain>
    </source>
</reference>
<dbReference type="EMBL" id="CP031700">
    <property type="protein sequence ID" value="QEY26199.1"/>
    <property type="molecule type" value="Genomic_DNA"/>
</dbReference>
<dbReference type="AlphaFoldDB" id="A0A5J6PU67"/>
<dbReference type="OrthoDB" id="9973731at2"/>
<accession>A0A5J6PU67</accession>
<dbReference type="Proteomes" id="UP000325713">
    <property type="component" value="Chromosome"/>
</dbReference>
<dbReference type="KEGG" id="nzl:D0T92_06465"/>
<name>A0A5J6PU67_9NEIS</name>
<organism evidence="1 2">
    <name type="scientific">Neisseria zalophi</name>
    <dbReference type="NCBI Taxonomy" id="640030"/>
    <lineage>
        <taxon>Bacteria</taxon>
        <taxon>Pseudomonadati</taxon>
        <taxon>Pseudomonadota</taxon>
        <taxon>Betaproteobacteria</taxon>
        <taxon>Neisseriales</taxon>
        <taxon>Neisseriaceae</taxon>
        <taxon>Neisseria</taxon>
    </lineage>
</organism>
<dbReference type="RefSeq" id="WP_151051270.1">
    <property type="nucleotide sequence ID" value="NZ_CP031700.1"/>
</dbReference>
<evidence type="ECO:0000313" key="1">
    <source>
        <dbReference type="EMBL" id="QEY26199.1"/>
    </source>
</evidence>
<protein>
    <submittedName>
        <fullName evidence="1">Uncharacterized protein</fullName>
    </submittedName>
</protein>
<gene>
    <name evidence="1" type="ORF">D0T92_06465</name>
</gene>
<proteinExistence type="predicted"/>
<sequence length="291" mass="34069">MNDTLILEIKETFIFLPDKNQNMEDEIARINFFNNLKKLLIDAISLPTVSNSIFYINVLIGESKNYSIDFSISLLRTLSRNQKKLVNQSVKIVTNFLYQQEIDQEVQKKADDAIYMLKWLIMEEYFYDDLNNHFKSPGTISSEKVLDKNSLEFSRESDQDINWLAHNVSEIHWYDLQTETLNSILESRNYYLLSPIAYKFLIPAVIRNIKGLLSAATNGNFYINLIELYDLIYYLNPVSDYKLELLTQEEKNYVGAFMLMIKILFNIIGNEEGVDDLMASKYWNSYLSNNK</sequence>
<keyword evidence="2" id="KW-1185">Reference proteome</keyword>
<evidence type="ECO:0000313" key="2">
    <source>
        <dbReference type="Proteomes" id="UP000325713"/>
    </source>
</evidence>